<organism evidence="3 4">
    <name type="scientific">Nelumbo nucifera</name>
    <name type="common">Sacred lotus</name>
    <dbReference type="NCBI Taxonomy" id="4432"/>
    <lineage>
        <taxon>Eukaryota</taxon>
        <taxon>Viridiplantae</taxon>
        <taxon>Streptophyta</taxon>
        <taxon>Embryophyta</taxon>
        <taxon>Tracheophyta</taxon>
        <taxon>Spermatophyta</taxon>
        <taxon>Magnoliopsida</taxon>
        <taxon>Proteales</taxon>
        <taxon>Nelumbonaceae</taxon>
        <taxon>Nelumbo</taxon>
    </lineage>
</organism>
<protein>
    <recommendedName>
        <fullName evidence="5">CLAVATA3/ESR (CLE)-related protein 27</fullName>
    </recommendedName>
</protein>
<keyword evidence="2" id="KW-0812">Transmembrane</keyword>
<dbReference type="AlphaFoldDB" id="A0A822YUV3"/>
<evidence type="ECO:0000313" key="4">
    <source>
        <dbReference type="Proteomes" id="UP000607653"/>
    </source>
</evidence>
<dbReference type="EMBL" id="DUZY01000004">
    <property type="protein sequence ID" value="DAD35351.1"/>
    <property type="molecule type" value="Genomic_DNA"/>
</dbReference>
<proteinExistence type="predicted"/>
<evidence type="ECO:0000256" key="1">
    <source>
        <dbReference type="SAM" id="MobiDB-lite"/>
    </source>
</evidence>
<evidence type="ECO:0000313" key="3">
    <source>
        <dbReference type="EMBL" id="DAD35351.1"/>
    </source>
</evidence>
<dbReference type="Proteomes" id="UP000607653">
    <property type="component" value="Unassembled WGS sequence"/>
</dbReference>
<reference evidence="3 4" key="1">
    <citation type="journal article" date="2020" name="Mol. Biol. Evol.">
        <title>Distinct Expression and Methylation Patterns for Genes with Different Fates following a Single Whole-Genome Duplication in Flowering Plants.</title>
        <authorList>
            <person name="Shi T."/>
            <person name="Rahmani R.S."/>
            <person name="Gugger P.F."/>
            <person name="Wang M."/>
            <person name="Li H."/>
            <person name="Zhang Y."/>
            <person name="Li Z."/>
            <person name="Wang Q."/>
            <person name="Van de Peer Y."/>
            <person name="Marchal K."/>
            <person name="Chen J."/>
        </authorList>
    </citation>
    <scope>NUCLEOTIDE SEQUENCE [LARGE SCALE GENOMIC DNA]</scope>
    <source>
        <tissue evidence="3">Leaf</tissue>
    </source>
</reference>
<dbReference type="PANTHER" id="PTHR37184">
    <property type="entry name" value="CLAVATA3/ESR (CLE)-RELATED PROTEIN 27"/>
    <property type="match status" value="1"/>
</dbReference>
<gene>
    <name evidence="3" type="ORF">HUJ06_005991</name>
</gene>
<keyword evidence="2" id="KW-0472">Membrane</keyword>
<evidence type="ECO:0008006" key="5">
    <source>
        <dbReference type="Google" id="ProtNLM"/>
    </source>
</evidence>
<keyword evidence="2" id="KW-1133">Transmembrane helix</keyword>
<comment type="caution">
    <text evidence="3">The sequence shown here is derived from an EMBL/GenBank/DDBJ whole genome shotgun (WGS) entry which is preliminary data.</text>
</comment>
<name>A0A822YUV3_NELNU</name>
<sequence>MYVGCPAMSYAGGRRLILSLVVLLIISVLQIWVCSDCKVGAIRIFPGYYNWAKETTEKSDMSVMKKMGKSENEDEFLNKFFNGRAFDFKRNQQGFEESKRRIPSCPDPLHN</sequence>
<evidence type="ECO:0000256" key="2">
    <source>
        <dbReference type="SAM" id="Phobius"/>
    </source>
</evidence>
<feature type="transmembrane region" description="Helical" evidence="2">
    <location>
        <begin position="16"/>
        <end position="33"/>
    </location>
</feature>
<accession>A0A822YUV3</accession>
<dbReference type="InterPro" id="IPR040274">
    <property type="entry name" value="CLE27/CLE43"/>
</dbReference>
<keyword evidence="4" id="KW-1185">Reference proteome</keyword>
<dbReference type="PANTHER" id="PTHR37184:SF2">
    <property type="entry name" value="CLAVATA3_ESR (CLE)-RELATED PROTEIN 43"/>
    <property type="match status" value="1"/>
</dbReference>
<feature type="region of interest" description="Disordered" evidence="1">
    <location>
        <begin position="92"/>
        <end position="111"/>
    </location>
</feature>